<accession>A0ABT9ZJ03</accession>
<evidence type="ECO:0000313" key="1">
    <source>
        <dbReference type="EMBL" id="MDQ0231215.1"/>
    </source>
</evidence>
<dbReference type="RefSeq" id="WP_307341748.1">
    <property type="nucleotide sequence ID" value="NZ_JAUSUD010000010.1"/>
</dbReference>
<proteinExistence type="predicted"/>
<keyword evidence="2" id="KW-1185">Reference proteome</keyword>
<dbReference type="PROSITE" id="PS51257">
    <property type="entry name" value="PROKAR_LIPOPROTEIN"/>
    <property type="match status" value="1"/>
</dbReference>
<reference evidence="1 2" key="1">
    <citation type="submission" date="2023-07" db="EMBL/GenBank/DDBJ databases">
        <title>Genomic Encyclopedia of Type Strains, Phase IV (KMG-IV): sequencing the most valuable type-strain genomes for metagenomic binning, comparative biology and taxonomic classification.</title>
        <authorList>
            <person name="Goeker M."/>
        </authorList>
    </citation>
    <scope>NUCLEOTIDE SEQUENCE [LARGE SCALE GENOMIC DNA]</scope>
    <source>
        <strain evidence="1 2">DSM 29005</strain>
    </source>
</reference>
<gene>
    <name evidence="1" type="ORF">J2S19_002477</name>
</gene>
<sequence>MRLWFLYVIVGALIFAGGCTMKKEVEPMEWPKTPAFQDEDTRQMLDSTKEVQEGYYLYTSKTGGYTMLWPVDAKLDSYDNKGDTYEKIILSANSMVDNYFYEIRTTFDNSAPESYIDNFLSNLSESLQYTGEYKEIKVNNFSIYFAKKKSLIETSDGRQYTIYHYFSYIRDNQTNQGFEYTYAINCSDDERIKECKINESEQEERALMLMKSISLKKVYIEDE</sequence>
<evidence type="ECO:0008006" key="3">
    <source>
        <dbReference type="Google" id="ProtNLM"/>
    </source>
</evidence>
<organism evidence="1 2">
    <name type="scientific">Metabacillus malikii</name>
    <dbReference type="NCBI Taxonomy" id="1504265"/>
    <lineage>
        <taxon>Bacteria</taxon>
        <taxon>Bacillati</taxon>
        <taxon>Bacillota</taxon>
        <taxon>Bacilli</taxon>
        <taxon>Bacillales</taxon>
        <taxon>Bacillaceae</taxon>
        <taxon>Metabacillus</taxon>
    </lineage>
</organism>
<evidence type="ECO:0000313" key="2">
    <source>
        <dbReference type="Proteomes" id="UP001234495"/>
    </source>
</evidence>
<comment type="caution">
    <text evidence="1">The sequence shown here is derived from an EMBL/GenBank/DDBJ whole genome shotgun (WGS) entry which is preliminary data.</text>
</comment>
<dbReference type="EMBL" id="JAUSUD010000010">
    <property type="protein sequence ID" value="MDQ0231215.1"/>
    <property type="molecule type" value="Genomic_DNA"/>
</dbReference>
<name>A0ABT9ZJ03_9BACI</name>
<dbReference type="Proteomes" id="UP001234495">
    <property type="component" value="Unassembled WGS sequence"/>
</dbReference>
<protein>
    <recommendedName>
        <fullName evidence="3">Lipoprotein YvcA</fullName>
    </recommendedName>
</protein>